<evidence type="ECO:0000313" key="1">
    <source>
        <dbReference type="EMBL" id="CCC51864.1"/>
    </source>
</evidence>
<dbReference type="EMBL" id="HE573026">
    <property type="protein sequence ID" value="CCC51864.1"/>
    <property type="molecule type" value="Genomic_DNA"/>
</dbReference>
<accession>G0U7K6</accession>
<reference evidence="1" key="1">
    <citation type="journal article" date="2012" name="Proc. Natl. Acad. Sci. U.S.A.">
        <title>Antigenic diversity is generated by distinct evolutionary mechanisms in African trypanosome species.</title>
        <authorList>
            <person name="Jackson A.P."/>
            <person name="Berry A."/>
            <person name="Aslett M."/>
            <person name="Allison H.C."/>
            <person name="Burton P."/>
            <person name="Vavrova-Anderson J."/>
            <person name="Brown R."/>
            <person name="Browne H."/>
            <person name="Corton N."/>
            <person name="Hauser H."/>
            <person name="Gamble J."/>
            <person name="Gilderthorp R."/>
            <person name="Marcello L."/>
            <person name="McQuillan J."/>
            <person name="Otto T.D."/>
            <person name="Quail M.A."/>
            <person name="Sanders M.J."/>
            <person name="van Tonder A."/>
            <person name="Ginger M.L."/>
            <person name="Field M.C."/>
            <person name="Barry J.D."/>
            <person name="Hertz-Fowler C."/>
            <person name="Berriman M."/>
        </authorList>
    </citation>
    <scope>NUCLEOTIDE SEQUENCE</scope>
    <source>
        <strain evidence="1">Y486</strain>
    </source>
</reference>
<proteinExistence type="predicted"/>
<gene>
    <name evidence="1" type="ORF">TVY486_1009090</name>
</gene>
<protein>
    <submittedName>
        <fullName evidence="1">Uncharacterized protein</fullName>
    </submittedName>
</protein>
<organism evidence="1">
    <name type="scientific">Trypanosoma vivax (strain Y486)</name>
    <dbReference type="NCBI Taxonomy" id="1055687"/>
    <lineage>
        <taxon>Eukaryota</taxon>
        <taxon>Discoba</taxon>
        <taxon>Euglenozoa</taxon>
        <taxon>Kinetoplastea</taxon>
        <taxon>Metakinetoplastina</taxon>
        <taxon>Trypanosomatida</taxon>
        <taxon>Trypanosomatidae</taxon>
        <taxon>Trypanosoma</taxon>
        <taxon>Duttonella</taxon>
    </lineage>
</organism>
<sequence>MAIPTPIVGAGISAATEGSGEKQTHVLQSEYFLREEECDNTVKVINVLLDATLSNTEESYCHDSATNSTTHEQESLPPSWADDDQCFLDSIQFDLEAKQANIVGYLGVCTSNEGSRGNLFGSNCVGARWDHSGCGRRNGGAARAIGRGRAAGLYTAGRRRKNNGFFNRSSVDANGAQRGPFLSTMTNSKYQ</sequence>
<dbReference type="VEuPathDB" id="TriTrypDB:TvY486_1009090"/>
<name>G0U7K6_TRYVY</name>
<dbReference type="AlphaFoldDB" id="G0U7K6"/>